<feature type="coiled-coil region" evidence="1">
    <location>
        <begin position="398"/>
        <end position="452"/>
    </location>
</feature>
<evidence type="ECO:0000256" key="1">
    <source>
        <dbReference type="SAM" id="Coils"/>
    </source>
</evidence>
<evidence type="ECO:0000313" key="4">
    <source>
        <dbReference type="Proteomes" id="UP001485043"/>
    </source>
</evidence>
<evidence type="ECO:0000256" key="2">
    <source>
        <dbReference type="SAM" id="MobiDB-lite"/>
    </source>
</evidence>
<evidence type="ECO:0000313" key="3">
    <source>
        <dbReference type="EMBL" id="KAK9852560.1"/>
    </source>
</evidence>
<feature type="compositionally biased region" description="Polar residues" evidence="2">
    <location>
        <begin position="460"/>
        <end position="474"/>
    </location>
</feature>
<dbReference type="EMBL" id="JALJOV010001189">
    <property type="protein sequence ID" value="KAK9852560.1"/>
    <property type="molecule type" value="Genomic_DNA"/>
</dbReference>
<reference evidence="3 4" key="1">
    <citation type="journal article" date="2024" name="Nat. Commun.">
        <title>Phylogenomics reveals the evolutionary origins of lichenization in chlorophyte algae.</title>
        <authorList>
            <person name="Puginier C."/>
            <person name="Libourel C."/>
            <person name="Otte J."/>
            <person name="Skaloud P."/>
            <person name="Haon M."/>
            <person name="Grisel S."/>
            <person name="Petersen M."/>
            <person name="Berrin J.G."/>
            <person name="Delaux P.M."/>
            <person name="Dal Grande F."/>
            <person name="Keller J."/>
        </authorList>
    </citation>
    <scope>NUCLEOTIDE SEQUENCE [LARGE SCALE GENOMIC DNA]</scope>
    <source>
        <strain evidence="3 4">SAG 2523</strain>
    </source>
</reference>
<feature type="coiled-coil region" evidence="1">
    <location>
        <begin position="262"/>
        <end position="296"/>
    </location>
</feature>
<comment type="caution">
    <text evidence="3">The sequence shown here is derived from an EMBL/GenBank/DDBJ whole genome shotgun (WGS) entry which is preliminary data.</text>
</comment>
<name>A0AAW1SP57_9CHLO</name>
<accession>A0AAW1SP57</accession>
<dbReference type="AlphaFoldDB" id="A0AAW1SP57"/>
<keyword evidence="4" id="KW-1185">Reference proteome</keyword>
<gene>
    <name evidence="3" type="ORF">WJX84_005292</name>
</gene>
<evidence type="ECO:0008006" key="5">
    <source>
        <dbReference type="Google" id="ProtNLM"/>
    </source>
</evidence>
<feature type="region of interest" description="Disordered" evidence="2">
    <location>
        <begin position="460"/>
        <end position="505"/>
    </location>
</feature>
<protein>
    <recommendedName>
        <fullName evidence="5">IFT81 calponin homology domain-containing protein</fullName>
    </recommendedName>
</protein>
<dbReference type="Proteomes" id="UP001485043">
    <property type="component" value="Unassembled WGS sequence"/>
</dbReference>
<keyword evidence="1" id="KW-0175">Coiled coil</keyword>
<proteinExistence type="predicted"/>
<organism evidence="3 4">
    <name type="scientific">Apatococcus fuscideae</name>
    <dbReference type="NCBI Taxonomy" id="2026836"/>
    <lineage>
        <taxon>Eukaryota</taxon>
        <taxon>Viridiplantae</taxon>
        <taxon>Chlorophyta</taxon>
        <taxon>core chlorophytes</taxon>
        <taxon>Trebouxiophyceae</taxon>
        <taxon>Chlorellales</taxon>
        <taxon>Chlorellaceae</taxon>
        <taxon>Apatococcus</taxon>
    </lineage>
</organism>
<feature type="compositionally biased region" description="Low complexity" evidence="2">
    <location>
        <begin position="482"/>
        <end position="491"/>
    </location>
</feature>
<sequence>MTDLQQASKVLQGAPFHLPASEWELRQLSNLQLQQVLLDIAGRVCSLYKATMLNPGDDSLELLVLFLKAIKYPSPDHRLMLETEPKETMLGVLGWMASTEGSRPGLLEKRAFVGYHLTLPQLPPAVVEEDAEAAALLADAVSREATTRADALQAVSDRGNLLGLLDQAQAELQGLQAAVQQHLPQEQTVRIRRLEALHAMLSLDTVSEADVRWQQQAAAQLEEDIQAILLRRQSEEEAVGSSQAGQLRQAAQFMAAAVSKRRSETEQALRGQQQKLAKLQQEAVASQAQLEQRQSQGSAPSRPQQLSTVLQALDLVIRTLRPDGEENMPASRRASADLQGGRPSLAGLLQDSHRERLRSALISIISLQAELQAARQMSGLAQADSDGPAEDDDTATAIQLLEARDAELSTELDGLECRWDLLHNPTELAALRTRLEEQVMELSATAVALRAERARVQTASQQQVFKATQEGQLQPTPPPAGAPAGTKRPGTVRVFSTPTGKVMQL</sequence>